<feature type="transmembrane region" description="Helical" evidence="12">
    <location>
        <begin position="82"/>
        <end position="102"/>
    </location>
</feature>
<dbReference type="GO" id="GO:0055038">
    <property type="term" value="C:recycling endosome membrane"/>
    <property type="evidence" value="ECO:0007669"/>
    <property type="project" value="Ensembl"/>
</dbReference>
<evidence type="ECO:0000256" key="10">
    <source>
        <dbReference type="ARBA" id="ARBA00023329"/>
    </source>
</evidence>
<keyword evidence="6" id="KW-0862">Zinc</keyword>
<keyword evidence="9 12" id="KW-0472">Membrane</keyword>
<organism evidence="15 16">
    <name type="scientific">Jaculus jaculus</name>
    <name type="common">Lesser Egyptian jerboa</name>
    <dbReference type="NCBI Taxonomy" id="51337"/>
    <lineage>
        <taxon>Eukaryota</taxon>
        <taxon>Metazoa</taxon>
        <taxon>Chordata</taxon>
        <taxon>Craniata</taxon>
        <taxon>Vertebrata</taxon>
        <taxon>Euteleostomi</taxon>
        <taxon>Mammalia</taxon>
        <taxon>Eutheria</taxon>
        <taxon>Euarchontoglires</taxon>
        <taxon>Glires</taxon>
        <taxon>Rodentia</taxon>
        <taxon>Myomorpha</taxon>
        <taxon>Dipodoidea</taxon>
        <taxon>Dipodidae</taxon>
        <taxon>Dipodinae</taxon>
        <taxon>Jaculus</taxon>
    </lineage>
</organism>
<dbReference type="GO" id="GO:0006882">
    <property type="term" value="P:intracellular zinc ion homeostasis"/>
    <property type="evidence" value="ECO:0007669"/>
    <property type="project" value="Ensembl"/>
</dbReference>
<evidence type="ECO:0000256" key="6">
    <source>
        <dbReference type="ARBA" id="ARBA00022833"/>
    </source>
</evidence>
<evidence type="ECO:0000313" key="16">
    <source>
        <dbReference type="Proteomes" id="UP000694385"/>
    </source>
</evidence>
<dbReference type="GO" id="GO:0010312">
    <property type="term" value="P:detoxification of zinc ion"/>
    <property type="evidence" value="ECO:0007669"/>
    <property type="project" value="TreeGrafter"/>
</dbReference>
<feature type="domain" description="Cation efflux protein cytoplasmic" evidence="14">
    <location>
        <begin position="236"/>
        <end position="309"/>
    </location>
</feature>
<dbReference type="NCBIfam" id="TIGR01297">
    <property type="entry name" value="CDF"/>
    <property type="match status" value="1"/>
</dbReference>
<evidence type="ECO:0000256" key="8">
    <source>
        <dbReference type="ARBA" id="ARBA00022989"/>
    </source>
</evidence>
<dbReference type="Proteomes" id="UP000694385">
    <property type="component" value="Unassembled WGS sequence"/>
</dbReference>
<dbReference type="GO" id="GO:0007173">
    <property type="term" value="P:epidermal growth factor receptor signaling pathway"/>
    <property type="evidence" value="ECO:0007669"/>
    <property type="project" value="Ensembl"/>
</dbReference>
<evidence type="ECO:0000259" key="13">
    <source>
        <dbReference type="Pfam" id="PF01545"/>
    </source>
</evidence>
<evidence type="ECO:0000256" key="12">
    <source>
        <dbReference type="SAM" id="Phobius"/>
    </source>
</evidence>
<dbReference type="SUPFAM" id="SSF160240">
    <property type="entry name" value="Cation efflux protein cytoplasmic domain-like"/>
    <property type="match status" value="1"/>
</dbReference>
<feature type="transmembrane region" description="Helical" evidence="12">
    <location>
        <begin position="166"/>
        <end position="190"/>
    </location>
</feature>
<dbReference type="AlphaFoldDB" id="A0A8C5KCV3"/>
<dbReference type="Pfam" id="PF16916">
    <property type="entry name" value="ZT_dimer"/>
    <property type="match status" value="1"/>
</dbReference>
<evidence type="ECO:0000256" key="2">
    <source>
        <dbReference type="ARBA" id="ARBA00008873"/>
    </source>
</evidence>
<comment type="subcellular location">
    <subcellularLocation>
        <location evidence="1">Cytoplasmic vesicle membrane</location>
        <topology evidence="1">Multi-pass membrane protein</topology>
    </subcellularLocation>
</comment>
<dbReference type="GO" id="GO:0140983">
    <property type="term" value="F:calcium:manganese antiporter activity"/>
    <property type="evidence" value="ECO:0007669"/>
    <property type="project" value="Ensembl"/>
</dbReference>
<dbReference type="InterPro" id="IPR027469">
    <property type="entry name" value="Cation_efflux_TMD_sf"/>
</dbReference>
<accession>A0A8C5KCV3</accession>
<dbReference type="GO" id="GO:0140048">
    <property type="term" value="P:manganese ion export across plasma membrane"/>
    <property type="evidence" value="ECO:0007669"/>
    <property type="project" value="Ensembl"/>
</dbReference>
<dbReference type="InterPro" id="IPR002524">
    <property type="entry name" value="Cation_efflux"/>
</dbReference>
<reference evidence="15" key="1">
    <citation type="submission" date="2025-08" db="UniProtKB">
        <authorList>
            <consortium name="Ensembl"/>
        </authorList>
    </citation>
    <scope>IDENTIFICATION</scope>
</reference>
<feature type="transmembrane region" description="Helical" evidence="12">
    <location>
        <begin position="210"/>
        <end position="232"/>
    </location>
</feature>
<evidence type="ECO:0000256" key="4">
    <source>
        <dbReference type="ARBA" id="ARBA00022449"/>
    </source>
</evidence>
<evidence type="ECO:0000313" key="15">
    <source>
        <dbReference type="Ensembl" id="ENSJJAP00000006876.1"/>
    </source>
</evidence>
<feature type="transmembrane region" description="Helical" evidence="12">
    <location>
        <begin position="114"/>
        <end position="134"/>
    </location>
</feature>
<evidence type="ECO:0000256" key="11">
    <source>
        <dbReference type="ARBA" id="ARBA00048349"/>
    </source>
</evidence>
<dbReference type="GO" id="GO:1904385">
    <property type="term" value="P:cellular response to angiotensin"/>
    <property type="evidence" value="ECO:0007669"/>
    <property type="project" value="Ensembl"/>
</dbReference>
<keyword evidence="3" id="KW-0813">Transport</keyword>
<dbReference type="GO" id="GO:0005794">
    <property type="term" value="C:Golgi apparatus"/>
    <property type="evidence" value="ECO:0007669"/>
    <property type="project" value="Ensembl"/>
</dbReference>
<dbReference type="GO" id="GO:0031901">
    <property type="term" value="C:early endosome membrane"/>
    <property type="evidence" value="ECO:0007669"/>
    <property type="project" value="Ensembl"/>
</dbReference>
<dbReference type="Ensembl" id="ENSJJAT00000013276.1">
    <property type="protein sequence ID" value="ENSJJAP00000006876.1"/>
    <property type="gene ID" value="ENSJJAG00000011430.1"/>
</dbReference>
<evidence type="ECO:0000256" key="1">
    <source>
        <dbReference type="ARBA" id="ARBA00004439"/>
    </source>
</evidence>
<evidence type="ECO:0000259" key="14">
    <source>
        <dbReference type="Pfam" id="PF16916"/>
    </source>
</evidence>
<dbReference type="GO" id="GO:0005385">
    <property type="term" value="F:zinc ion transmembrane transporter activity"/>
    <property type="evidence" value="ECO:0007669"/>
    <property type="project" value="Ensembl"/>
</dbReference>
<dbReference type="GO" id="GO:0062111">
    <property type="term" value="P:zinc ion import into organelle"/>
    <property type="evidence" value="ECO:0007669"/>
    <property type="project" value="Ensembl"/>
</dbReference>
<dbReference type="PANTHER" id="PTHR45820">
    <property type="entry name" value="FI23527P1"/>
    <property type="match status" value="1"/>
</dbReference>
<keyword evidence="4" id="KW-0050">Antiport</keyword>
<keyword evidence="5 12" id="KW-0812">Transmembrane</keyword>
<evidence type="ECO:0000256" key="5">
    <source>
        <dbReference type="ARBA" id="ARBA00022692"/>
    </source>
</evidence>
<name>A0A8C5KCV3_JACJA</name>
<protein>
    <submittedName>
        <fullName evidence="15">Solute carrier family 30, member 10</fullName>
    </submittedName>
</protein>
<keyword evidence="10" id="KW-0968">Cytoplasmic vesicle</keyword>
<dbReference type="InterPro" id="IPR036837">
    <property type="entry name" value="Cation_efflux_CTD_sf"/>
</dbReference>
<comment type="catalytic activity">
    <reaction evidence="11">
        <text>Zn(2+)(in) + 2 H(+)(out) = Zn(2+)(out) + 2 H(+)(in)</text>
        <dbReference type="Rhea" id="RHEA:72627"/>
        <dbReference type="ChEBI" id="CHEBI:15378"/>
        <dbReference type="ChEBI" id="CHEBI:29105"/>
    </reaction>
</comment>
<comment type="similarity">
    <text evidence="2">Belongs to the cation diffusion facilitator (CDF) transporter (TC 2.A.4) family. SLC30A subfamily.</text>
</comment>
<reference evidence="15" key="2">
    <citation type="submission" date="2025-09" db="UniProtKB">
        <authorList>
            <consortium name="Ensembl"/>
        </authorList>
    </citation>
    <scope>IDENTIFICATION</scope>
</reference>
<keyword evidence="7" id="KW-0406">Ion transport</keyword>
<evidence type="ECO:0000256" key="9">
    <source>
        <dbReference type="ARBA" id="ARBA00023136"/>
    </source>
</evidence>
<dbReference type="FunFam" id="1.20.1510.10:FF:000020">
    <property type="entry name" value="zinc transporter 10"/>
    <property type="match status" value="1"/>
</dbReference>
<dbReference type="InterPro" id="IPR027470">
    <property type="entry name" value="Cation_efflux_CTD"/>
</dbReference>
<evidence type="ECO:0000256" key="7">
    <source>
        <dbReference type="ARBA" id="ARBA00022906"/>
    </source>
</evidence>
<keyword evidence="16" id="KW-1185">Reference proteome</keyword>
<dbReference type="GO" id="GO:0070374">
    <property type="term" value="P:positive regulation of ERK1 and ERK2 cascade"/>
    <property type="evidence" value="ECO:0007669"/>
    <property type="project" value="Ensembl"/>
</dbReference>
<proteinExistence type="inferred from homology"/>
<dbReference type="GeneTree" id="ENSGT00940000159967"/>
<keyword evidence="7" id="KW-0864">Zinc transport</keyword>
<keyword evidence="8 12" id="KW-1133">Transmembrane helix</keyword>
<gene>
    <name evidence="15" type="primary">Slc30a10</name>
</gene>
<dbReference type="GO" id="GO:0005886">
    <property type="term" value="C:plasma membrane"/>
    <property type="evidence" value="ECO:0007669"/>
    <property type="project" value="Ensembl"/>
</dbReference>
<dbReference type="Pfam" id="PF01545">
    <property type="entry name" value="Cation_efflux"/>
    <property type="match status" value="1"/>
</dbReference>
<sequence>MGRYSGKTCRLLCMLVLTAVFFVAELVSGYLGNSIALLSDSFNMLSDLVSLCVGLGSGWLARRAPRGPGASYGLARAEVVGALGNAVFLSALCFTIFVEAVLRLARPERIDEPGLVLVVGALGLAVNVLGLLVFQDCAADSLNTQNEPDETMNKEKKSEALNIRGVLLHVMGDALGSVIVVITAIIFYVLPLSHDVPCNWQCYIDPSLTVVMVIIILSSAFPLIKETAVILLQMVPRGINMEELMAQLSAVPGISSVHEVHIWELISGKIIATLHIKCQKDMGQQDASRKIREIFHNAGIHNVTIQFESVDAKEALEQKDLLLLCSAPCVSQSCAKKLCCPPGVLPLAHINGCAQQNGGPPSETYRSTRDNAQQVTIDVSLDGCLRDHRQTLSKTQDEQCYENSTHF</sequence>
<feature type="domain" description="Cation efflux protein transmembrane" evidence="13">
    <location>
        <begin position="12"/>
        <end position="232"/>
    </location>
</feature>
<dbReference type="PANTHER" id="PTHR45820:SF3">
    <property type="entry name" value="CALCIUM_MANGANESE ANTIPORTER SLC30A10"/>
    <property type="match status" value="1"/>
</dbReference>
<dbReference type="SUPFAM" id="SSF161111">
    <property type="entry name" value="Cation efflux protein transmembrane domain-like"/>
    <property type="match status" value="1"/>
</dbReference>
<dbReference type="OMA" id="FQDCASW"/>
<dbReference type="GO" id="GO:0030026">
    <property type="term" value="P:intracellular manganese ion homeostasis"/>
    <property type="evidence" value="ECO:0007669"/>
    <property type="project" value="Ensembl"/>
</dbReference>
<dbReference type="Gene3D" id="1.20.1510.10">
    <property type="entry name" value="Cation efflux protein transmembrane domain"/>
    <property type="match status" value="1"/>
</dbReference>
<dbReference type="InterPro" id="IPR058533">
    <property type="entry name" value="Cation_efflux_TM"/>
</dbReference>
<evidence type="ECO:0000256" key="3">
    <source>
        <dbReference type="ARBA" id="ARBA00022448"/>
    </source>
</evidence>
<feature type="transmembrane region" description="Helical" evidence="12">
    <location>
        <begin position="12"/>
        <end position="32"/>
    </location>
</feature>